<accession>A0A291JNN3</accession>
<keyword evidence="1" id="KW-0472">Membrane</keyword>
<evidence type="ECO:0000313" key="3">
    <source>
        <dbReference type="EMBL" id="SUM56060.1"/>
    </source>
</evidence>
<feature type="transmembrane region" description="Helical" evidence="1">
    <location>
        <begin position="30"/>
        <end position="52"/>
    </location>
</feature>
<reference evidence="3 4" key="1">
    <citation type="submission" date="2018-06" db="EMBL/GenBank/DDBJ databases">
        <authorList>
            <consortium name="Pathogen Informatics"/>
            <person name="Doyle S."/>
        </authorList>
    </citation>
    <scope>NUCLEOTIDE SEQUENCE [LARGE SCALE GENOMIC DNA]</scope>
    <source>
        <strain evidence="3 4">NCTC13834</strain>
    </source>
</reference>
<keyword evidence="5" id="KW-1185">Reference proteome</keyword>
<keyword evidence="1" id="KW-0812">Transmembrane</keyword>
<dbReference type="EMBL" id="UHDS01000001">
    <property type="protein sequence ID" value="SUM56060.1"/>
    <property type="molecule type" value="Genomic_DNA"/>
</dbReference>
<dbReference type="GeneID" id="66777829"/>
<evidence type="ECO:0000256" key="1">
    <source>
        <dbReference type="SAM" id="Phobius"/>
    </source>
</evidence>
<keyword evidence="1" id="KW-1133">Transmembrane helix</keyword>
<evidence type="ECO:0000313" key="5">
    <source>
        <dbReference type="Proteomes" id="UP000664081"/>
    </source>
</evidence>
<evidence type="ECO:0000313" key="4">
    <source>
        <dbReference type="Proteomes" id="UP000254412"/>
    </source>
</evidence>
<evidence type="ECO:0000313" key="2">
    <source>
        <dbReference type="EMBL" id="MBO1226741.1"/>
    </source>
</evidence>
<proteinExistence type="predicted"/>
<sequence>MKQHSEVKSFGIAILLAAASDLLQNSFYHRLILMAAILVMIYSLITHLKFTIYQIKHEERTHKSWFSVKIDYWLLFAKNILALGSLLAIYFVSVYVNNQFAWLIIPLLIVLMIGLIMFESKLNKKSGILESESESVEE</sequence>
<dbReference type="KEGG" id="snl:BJD96_12260"/>
<dbReference type="EMBL" id="JAFNLT010000003">
    <property type="protein sequence ID" value="MBO1226741.1"/>
    <property type="molecule type" value="Genomic_DNA"/>
</dbReference>
<feature type="transmembrane region" description="Helical" evidence="1">
    <location>
        <begin position="72"/>
        <end position="93"/>
    </location>
</feature>
<name>A0A291JNN3_9STAP</name>
<dbReference type="RefSeq" id="WP_096810906.1">
    <property type="nucleotide sequence ID" value="NZ_BMCF01000005.1"/>
</dbReference>
<dbReference type="Proteomes" id="UP000254412">
    <property type="component" value="Unassembled WGS sequence"/>
</dbReference>
<reference evidence="2 5" key="2">
    <citation type="submission" date="2021-03" db="EMBL/GenBank/DDBJ databases">
        <title>Staphylococci and Mammaliicocci in bats.</title>
        <authorList>
            <person name="Fountain K."/>
        </authorList>
    </citation>
    <scope>NUCLEOTIDE SEQUENCE [LARGE SCALE GENOMIC DNA]</scope>
    <source>
        <strain evidence="2 5">18_1_E_SW</strain>
    </source>
</reference>
<organism evidence="3 4">
    <name type="scientific">Staphylococcus nepalensis</name>
    <dbReference type="NCBI Taxonomy" id="214473"/>
    <lineage>
        <taxon>Bacteria</taxon>
        <taxon>Bacillati</taxon>
        <taxon>Bacillota</taxon>
        <taxon>Bacilli</taxon>
        <taxon>Bacillales</taxon>
        <taxon>Staphylococcaceae</taxon>
        <taxon>Staphylococcus</taxon>
    </lineage>
</organism>
<feature type="transmembrane region" description="Helical" evidence="1">
    <location>
        <begin position="99"/>
        <end position="118"/>
    </location>
</feature>
<protein>
    <submittedName>
        <fullName evidence="3">Uncharacterized protein</fullName>
    </submittedName>
</protein>
<dbReference type="Proteomes" id="UP000664081">
    <property type="component" value="Unassembled WGS sequence"/>
</dbReference>
<gene>
    <name evidence="2" type="ORF">J3T88_05290</name>
    <name evidence="3" type="ORF">NCTC13834_02437</name>
</gene>
<dbReference type="AlphaFoldDB" id="A0A291JNN3"/>